<evidence type="ECO:0000313" key="2">
    <source>
        <dbReference type="EMBL" id="CAA9262388.1"/>
    </source>
</evidence>
<name>A0A6J4IW33_9CHLR</name>
<proteinExistence type="predicted"/>
<evidence type="ECO:0000256" key="1">
    <source>
        <dbReference type="SAM" id="MobiDB-lite"/>
    </source>
</evidence>
<sequence>MGKGNVRVTDRETQHGTSTSAAIHVDTELLGEVKAAAEHFQVPLETWIERALREKLAAEPIRPPADSGPGPVRTPYVEAGITTRDPRSSAG</sequence>
<dbReference type="AlphaFoldDB" id="A0A6J4IW33"/>
<gene>
    <name evidence="2" type="ORF">AVDCRST_MAG77-2743</name>
</gene>
<feature type="region of interest" description="Disordered" evidence="1">
    <location>
        <begin position="59"/>
        <end position="91"/>
    </location>
</feature>
<organism evidence="2">
    <name type="scientific">uncultured Chloroflexota bacterium</name>
    <dbReference type="NCBI Taxonomy" id="166587"/>
    <lineage>
        <taxon>Bacteria</taxon>
        <taxon>Bacillati</taxon>
        <taxon>Chloroflexota</taxon>
        <taxon>environmental samples</taxon>
    </lineage>
</organism>
<accession>A0A6J4IW33</accession>
<protein>
    <submittedName>
        <fullName evidence="2">Uncharacterized protein</fullName>
    </submittedName>
</protein>
<dbReference type="EMBL" id="CADCTC010000159">
    <property type="protein sequence ID" value="CAA9262388.1"/>
    <property type="molecule type" value="Genomic_DNA"/>
</dbReference>
<reference evidence="2" key="1">
    <citation type="submission" date="2020-02" db="EMBL/GenBank/DDBJ databases">
        <authorList>
            <person name="Meier V. D."/>
        </authorList>
    </citation>
    <scope>NUCLEOTIDE SEQUENCE</scope>
    <source>
        <strain evidence="2">AVDCRST_MAG77</strain>
    </source>
</reference>
<feature type="region of interest" description="Disordered" evidence="1">
    <location>
        <begin position="1"/>
        <end position="21"/>
    </location>
</feature>